<dbReference type="EMBL" id="JBHLTM010000003">
    <property type="protein sequence ID" value="MFC0683073.1"/>
    <property type="molecule type" value="Genomic_DNA"/>
</dbReference>
<dbReference type="RefSeq" id="WP_267220738.1">
    <property type="nucleotide sequence ID" value="NZ_JAPCWC010000008.1"/>
</dbReference>
<evidence type="ECO:0000313" key="2">
    <source>
        <dbReference type="Proteomes" id="UP001589858"/>
    </source>
</evidence>
<accession>A0ABV6S1H9</accession>
<gene>
    <name evidence="1" type="ORF">ACFFF8_00530</name>
</gene>
<proteinExistence type="predicted"/>
<sequence>MATAASTIHAVSANAQTWLHRILAPFIHSDTPAAPTSISTTIVDMRLILRRIEHARREHPRWDSRYLAQTVRRAVIAPLEELDLADNLHRLRHGAIFALAPIAEIGRSHARAAVNIERELEEAAQLVRAAIADAEASRD</sequence>
<organism evidence="1 2">
    <name type="scientific">Novosphingobium clariflavum</name>
    <dbReference type="NCBI Taxonomy" id="2029884"/>
    <lineage>
        <taxon>Bacteria</taxon>
        <taxon>Pseudomonadati</taxon>
        <taxon>Pseudomonadota</taxon>
        <taxon>Alphaproteobacteria</taxon>
        <taxon>Sphingomonadales</taxon>
        <taxon>Sphingomonadaceae</taxon>
        <taxon>Novosphingobium</taxon>
    </lineage>
</organism>
<keyword evidence="2" id="KW-1185">Reference proteome</keyword>
<dbReference type="Proteomes" id="UP001589858">
    <property type="component" value="Unassembled WGS sequence"/>
</dbReference>
<protein>
    <submittedName>
        <fullName evidence="1">Uncharacterized protein</fullName>
    </submittedName>
</protein>
<reference evidence="1 2" key="1">
    <citation type="submission" date="2024-09" db="EMBL/GenBank/DDBJ databases">
        <authorList>
            <person name="Sun Q."/>
            <person name="Mori K."/>
        </authorList>
    </citation>
    <scope>NUCLEOTIDE SEQUENCE [LARGE SCALE GENOMIC DNA]</scope>
    <source>
        <strain evidence="1 2">CICC 11035S</strain>
    </source>
</reference>
<name>A0ABV6S1H9_9SPHN</name>
<comment type="caution">
    <text evidence="1">The sequence shown here is derived from an EMBL/GenBank/DDBJ whole genome shotgun (WGS) entry which is preliminary data.</text>
</comment>
<evidence type="ECO:0000313" key="1">
    <source>
        <dbReference type="EMBL" id="MFC0683073.1"/>
    </source>
</evidence>